<dbReference type="InterPro" id="IPR029480">
    <property type="entry name" value="Transpos_assoc"/>
</dbReference>
<accession>A0A9P0VQU2</accession>
<evidence type="ECO:0000259" key="2">
    <source>
        <dbReference type="Pfam" id="PF13963"/>
    </source>
</evidence>
<dbReference type="AlphaFoldDB" id="A0A9P0VQU2"/>
<dbReference type="EMBL" id="CAMAPE010000001">
    <property type="protein sequence ID" value="CAH9051262.1"/>
    <property type="molecule type" value="Genomic_DNA"/>
</dbReference>
<gene>
    <name evidence="3" type="ORF">CEURO_LOCUS192</name>
</gene>
<evidence type="ECO:0000313" key="3">
    <source>
        <dbReference type="EMBL" id="CAH9051262.1"/>
    </source>
</evidence>
<protein>
    <recommendedName>
        <fullName evidence="2">Transposase-associated domain-containing protein</fullName>
    </recommendedName>
</protein>
<sequence length="168" mass="18958">MDKSWIHAIKWSTTYIDGVNSFMKFVENFNGREGEIRCPCKGCLNLKVQDKNTVKIHLLESGIDLGYTTWFYHGEASSSRIFGTPHTSRGDASSSDSEETIDEEDDGVIDMLFDLGQQYNQHGGDNTFVGNETNTSSPPVYLEAFNVSWLEKHLMQISTFLSIHSYPC</sequence>
<dbReference type="Proteomes" id="UP001152484">
    <property type="component" value="Unassembled WGS sequence"/>
</dbReference>
<dbReference type="OrthoDB" id="1932595at2759"/>
<name>A0A9P0VQU2_CUSEU</name>
<feature type="region of interest" description="Disordered" evidence="1">
    <location>
        <begin position="82"/>
        <end position="101"/>
    </location>
</feature>
<organism evidence="3 4">
    <name type="scientific">Cuscuta europaea</name>
    <name type="common">European dodder</name>
    <dbReference type="NCBI Taxonomy" id="41803"/>
    <lineage>
        <taxon>Eukaryota</taxon>
        <taxon>Viridiplantae</taxon>
        <taxon>Streptophyta</taxon>
        <taxon>Embryophyta</taxon>
        <taxon>Tracheophyta</taxon>
        <taxon>Spermatophyta</taxon>
        <taxon>Magnoliopsida</taxon>
        <taxon>eudicotyledons</taxon>
        <taxon>Gunneridae</taxon>
        <taxon>Pentapetalae</taxon>
        <taxon>asterids</taxon>
        <taxon>lamiids</taxon>
        <taxon>Solanales</taxon>
        <taxon>Convolvulaceae</taxon>
        <taxon>Cuscuteae</taxon>
        <taxon>Cuscuta</taxon>
        <taxon>Cuscuta subgen. Cuscuta</taxon>
    </lineage>
</organism>
<comment type="caution">
    <text evidence="3">The sequence shown here is derived from an EMBL/GenBank/DDBJ whole genome shotgun (WGS) entry which is preliminary data.</text>
</comment>
<proteinExistence type="predicted"/>
<evidence type="ECO:0000313" key="4">
    <source>
        <dbReference type="Proteomes" id="UP001152484"/>
    </source>
</evidence>
<evidence type="ECO:0000256" key="1">
    <source>
        <dbReference type="SAM" id="MobiDB-lite"/>
    </source>
</evidence>
<dbReference type="Pfam" id="PF13963">
    <property type="entry name" value="Transpos_assoc"/>
    <property type="match status" value="1"/>
</dbReference>
<keyword evidence="4" id="KW-1185">Reference proteome</keyword>
<feature type="domain" description="Transposase-associated" evidence="2">
    <location>
        <begin position="3"/>
        <end position="75"/>
    </location>
</feature>
<feature type="compositionally biased region" description="Polar residues" evidence="1">
    <location>
        <begin position="82"/>
        <end position="92"/>
    </location>
</feature>
<reference evidence="3" key="1">
    <citation type="submission" date="2022-07" db="EMBL/GenBank/DDBJ databases">
        <authorList>
            <person name="Macas J."/>
            <person name="Novak P."/>
            <person name="Neumann P."/>
        </authorList>
    </citation>
    <scope>NUCLEOTIDE SEQUENCE</scope>
</reference>